<evidence type="ECO:0000313" key="8">
    <source>
        <dbReference type="Proteomes" id="UP000597762"/>
    </source>
</evidence>
<dbReference type="SUPFAM" id="SSF56281">
    <property type="entry name" value="Metallo-hydrolase/oxidoreductase"/>
    <property type="match status" value="1"/>
</dbReference>
<dbReference type="EMBL" id="CAHIKZ030000279">
    <property type="protein sequence ID" value="CAE1165716.1"/>
    <property type="molecule type" value="Genomic_DNA"/>
</dbReference>
<evidence type="ECO:0000313" key="7">
    <source>
        <dbReference type="EMBL" id="CAE1165716.1"/>
    </source>
</evidence>
<proteinExistence type="inferred from homology"/>
<evidence type="ECO:0000256" key="1">
    <source>
        <dbReference type="ARBA" id="ARBA00001947"/>
    </source>
</evidence>
<evidence type="ECO:0000256" key="3">
    <source>
        <dbReference type="ARBA" id="ARBA00022723"/>
    </source>
</evidence>
<dbReference type="Pfam" id="PF00753">
    <property type="entry name" value="Lactamase_B"/>
    <property type="match status" value="1"/>
</dbReference>
<dbReference type="Pfam" id="PF16123">
    <property type="entry name" value="HAGH_C"/>
    <property type="match status" value="1"/>
</dbReference>
<dbReference type="AlphaFoldDB" id="A0A812AZY4"/>
<evidence type="ECO:0000256" key="5">
    <source>
        <dbReference type="ARBA" id="ARBA00022833"/>
    </source>
</evidence>
<protein>
    <submittedName>
        <fullName evidence="7">PNKD</fullName>
    </submittedName>
</protein>
<dbReference type="OrthoDB" id="449487at2759"/>
<dbReference type="PANTHER" id="PTHR11935">
    <property type="entry name" value="BETA LACTAMASE DOMAIN"/>
    <property type="match status" value="1"/>
</dbReference>
<evidence type="ECO:0000256" key="4">
    <source>
        <dbReference type="ARBA" id="ARBA00022801"/>
    </source>
</evidence>
<dbReference type="Gene3D" id="3.60.15.10">
    <property type="entry name" value="Ribonuclease Z/Hydroxyacylglutathione hydrolase-like"/>
    <property type="match status" value="1"/>
</dbReference>
<reference evidence="7" key="1">
    <citation type="submission" date="2021-01" db="EMBL/GenBank/DDBJ databases">
        <authorList>
            <person name="Li R."/>
            <person name="Bekaert M."/>
        </authorList>
    </citation>
    <scope>NUCLEOTIDE SEQUENCE</scope>
    <source>
        <strain evidence="7">Farmed</strain>
    </source>
</reference>
<evidence type="ECO:0000256" key="2">
    <source>
        <dbReference type="ARBA" id="ARBA00006759"/>
    </source>
</evidence>
<dbReference type="SMART" id="SM00849">
    <property type="entry name" value="Lactamase_B"/>
    <property type="match status" value="1"/>
</dbReference>
<dbReference type="InterPro" id="IPR001279">
    <property type="entry name" value="Metallo-B-lactamas"/>
</dbReference>
<dbReference type="GO" id="GO:0005739">
    <property type="term" value="C:mitochondrion"/>
    <property type="evidence" value="ECO:0007669"/>
    <property type="project" value="TreeGrafter"/>
</dbReference>
<evidence type="ECO:0000259" key="6">
    <source>
        <dbReference type="SMART" id="SM00849"/>
    </source>
</evidence>
<dbReference type="InterPro" id="IPR035680">
    <property type="entry name" value="Clx_II_MBL"/>
</dbReference>
<dbReference type="GO" id="GO:0046872">
    <property type="term" value="F:metal ion binding"/>
    <property type="evidence" value="ECO:0007669"/>
    <property type="project" value="UniProtKB-KW"/>
</dbReference>
<dbReference type="InterPro" id="IPR017782">
    <property type="entry name" value="Hydroxyacylglutathione_Hdrlase"/>
</dbReference>
<keyword evidence="3" id="KW-0479">Metal-binding</keyword>
<accession>A0A812AZY4</accession>
<sequence>MAKVDSCLFKFRYFLYTKTRMGYFYHRREITKSTLEHPDGHSKCHPTDFVGLKIIPVPMLKDNYAYIIIETRSRKTVVIDPGDAHAVQETLKKANVTPSAVLTTHKHWDHSGGNGQMKRMYPDIKIYGGNLDRVPDVTNTLKDGDCLEIGPLCFKVIFTPGHTVGHLTYLLEGSPFGAPDSLFSGDHLFLSGCGRIFECSPSVMLNSLEALHRLPDDTLVWPGHEYAVQNLEFSVYLDPENEITRQKHLWAMKQRRKMLPTCPSSLREEKLYNPFLRLTDEVILKSLELDGCEEDIELLKVKSLTELRERKEHYKYDKI</sequence>
<comment type="similarity">
    <text evidence="2">Belongs to the metallo-beta-lactamase superfamily. Glyoxalase II family.</text>
</comment>
<feature type="domain" description="Metallo-beta-lactamase" evidence="6">
    <location>
        <begin position="62"/>
        <end position="224"/>
    </location>
</feature>
<comment type="cofactor">
    <cofactor evidence="1">
        <name>Zn(2+)</name>
        <dbReference type="ChEBI" id="CHEBI:29105"/>
    </cofactor>
</comment>
<name>A0A812AZY4_ACAPH</name>
<dbReference type="GO" id="GO:0019243">
    <property type="term" value="P:methylglyoxal catabolic process to D-lactate via S-lactoyl-glutathione"/>
    <property type="evidence" value="ECO:0007669"/>
    <property type="project" value="InterPro"/>
</dbReference>
<dbReference type="PANTHER" id="PTHR11935:SF116">
    <property type="entry name" value="HYDROLASE PNKD-RELATED"/>
    <property type="match status" value="1"/>
</dbReference>
<comment type="caution">
    <text evidence="7">The sequence shown here is derived from an EMBL/GenBank/DDBJ whole genome shotgun (WGS) entry which is preliminary data.</text>
</comment>
<dbReference type="InterPro" id="IPR036866">
    <property type="entry name" value="RibonucZ/Hydroxyglut_hydro"/>
</dbReference>
<dbReference type="Proteomes" id="UP000597762">
    <property type="component" value="Unassembled WGS sequence"/>
</dbReference>
<dbReference type="NCBIfam" id="TIGR03413">
    <property type="entry name" value="GSH_gloB"/>
    <property type="match status" value="1"/>
</dbReference>
<dbReference type="GO" id="GO:0004416">
    <property type="term" value="F:hydroxyacylglutathione hydrolase activity"/>
    <property type="evidence" value="ECO:0007669"/>
    <property type="project" value="InterPro"/>
</dbReference>
<organism evidence="7 8">
    <name type="scientific">Acanthosepion pharaonis</name>
    <name type="common">Pharaoh cuttlefish</name>
    <name type="synonym">Sepia pharaonis</name>
    <dbReference type="NCBI Taxonomy" id="158019"/>
    <lineage>
        <taxon>Eukaryota</taxon>
        <taxon>Metazoa</taxon>
        <taxon>Spiralia</taxon>
        <taxon>Lophotrochozoa</taxon>
        <taxon>Mollusca</taxon>
        <taxon>Cephalopoda</taxon>
        <taxon>Coleoidea</taxon>
        <taxon>Decapodiformes</taxon>
        <taxon>Sepiida</taxon>
        <taxon>Sepiina</taxon>
        <taxon>Sepiidae</taxon>
        <taxon>Acanthosepion</taxon>
    </lineage>
</organism>
<keyword evidence="5" id="KW-0862">Zinc</keyword>
<dbReference type="InterPro" id="IPR032282">
    <property type="entry name" value="HAGH_C"/>
</dbReference>
<gene>
    <name evidence="7" type="ORF">SPHA_8557</name>
</gene>
<keyword evidence="4" id="KW-0378">Hydrolase</keyword>
<dbReference type="CDD" id="cd07723">
    <property type="entry name" value="hydroxyacylglutathione_hydrolase_MBL-fold"/>
    <property type="match status" value="1"/>
</dbReference>
<dbReference type="HAMAP" id="MF_01374">
    <property type="entry name" value="Glyoxalase_2"/>
    <property type="match status" value="1"/>
</dbReference>
<keyword evidence="8" id="KW-1185">Reference proteome</keyword>